<keyword evidence="2" id="KW-0472">Membrane</keyword>
<comment type="caution">
    <text evidence="4">The sequence shown here is derived from an EMBL/GenBank/DDBJ whole genome shotgun (WGS) entry which is preliminary data.</text>
</comment>
<dbReference type="EMBL" id="JAUJFL010000004">
    <property type="protein sequence ID" value="KAK2605367.1"/>
    <property type="molecule type" value="Genomic_DNA"/>
</dbReference>
<keyword evidence="5" id="KW-1185">Reference proteome</keyword>
<accession>A0AAD9SD82</accession>
<feature type="domain" description="DUF5672" evidence="3">
    <location>
        <begin position="137"/>
        <end position="277"/>
    </location>
</feature>
<protein>
    <recommendedName>
        <fullName evidence="3">DUF5672 domain-containing protein</fullName>
    </recommendedName>
</protein>
<dbReference type="InterPro" id="IPR043729">
    <property type="entry name" value="DUF5672"/>
</dbReference>
<organism evidence="4 5">
    <name type="scientific">Phomopsis amygdali</name>
    <name type="common">Fusicoccum amygdali</name>
    <dbReference type="NCBI Taxonomy" id="1214568"/>
    <lineage>
        <taxon>Eukaryota</taxon>
        <taxon>Fungi</taxon>
        <taxon>Dikarya</taxon>
        <taxon>Ascomycota</taxon>
        <taxon>Pezizomycotina</taxon>
        <taxon>Sordariomycetes</taxon>
        <taxon>Sordariomycetidae</taxon>
        <taxon>Diaporthales</taxon>
        <taxon>Diaporthaceae</taxon>
        <taxon>Diaporthe</taxon>
    </lineage>
</organism>
<evidence type="ECO:0000256" key="1">
    <source>
        <dbReference type="SAM" id="MobiDB-lite"/>
    </source>
</evidence>
<dbReference type="Pfam" id="PF18922">
    <property type="entry name" value="DUF5672"/>
    <property type="match status" value="1"/>
</dbReference>
<evidence type="ECO:0000256" key="2">
    <source>
        <dbReference type="SAM" id="Phobius"/>
    </source>
</evidence>
<evidence type="ECO:0000313" key="4">
    <source>
        <dbReference type="EMBL" id="KAK2605367.1"/>
    </source>
</evidence>
<proteinExistence type="predicted"/>
<gene>
    <name evidence="4" type="ORF">N8I77_008206</name>
</gene>
<keyword evidence="2" id="KW-1133">Transmembrane helix</keyword>
<dbReference type="Proteomes" id="UP001265746">
    <property type="component" value="Unassembled WGS sequence"/>
</dbReference>
<sequence>MAATPSTHSPGALAITNSRLLLVVSLALTWWIASLLPHYKPMIKAQINSRLEEARQRIPSIKVDWTPTDDPRAAYNASKVALIIEPRVMPHLVPQLLHMIAVVPPDWRFLFIGSDKSVTLLGRSTSVKHQQVVGKLDLMVLPEPWDISSKEMVYRTLTDMRFYDEFLPGVEWILKFEYDSIMCANSEVGLNEWLDWHWAGAPRAETDRFAGNGGLSLRRVTAIRQVLGFQARYNDTEPEDEWFGKRLYIMPGLKVASGLEGALAVENVYMEKPMGFHVQEMGDNLPAEVWESHERRKKILEYCPELHTVLKAKLDRERCAGDTKDGVIHPTPEEKEQERLKQQAEQEARRKAQEAALKKLQDERKQKEAEEAKKKKEEEEANKKEEEKNKQDEEAAKKKEEETKKKQQDEETKKKQQEEATKKQQEEEAKKLAESPLAPALTADQAWQSTGPPGANTPKDPPIAPERKLEIPAAAKAEASSAEKDATAGPGGLAHDAPVDIAVNHPVAASQGAPPTEEELSKLLDVVD</sequence>
<feature type="transmembrane region" description="Helical" evidence="2">
    <location>
        <begin position="20"/>
        <end position="39"/>
    </location>
</feature>
<feature type="compositionally biased region" description="Basic and acidic residues" evidence="1">
    <location>
        <begin position="322"/>
        <end position="433"/>
    </location>
</feature>
<evidence type="ECO:0000313" key="5">
    <source>
        <dbReference type="Proteomes" id="UP001265746"/>
    </source>
</evidence>
<feature type="region of interest" description="Disordered" evidence="1">
    <location>
        <begin position="322"/>
        <end position="528"/>
    </location>
</feature>
<name>A0AAD9SD82_PHOAM</name>
<evidence type="ECO:0000259" key="3">
    <source>
        <dbReference type="Pfam" id="PF18922"/>
    </source>
</evidence>
<dbReference type="AlphaFoldDB" id="A0AAD9SD82"/>
<keyword evidence="2" id="KW-0812">Transmembrane</keyword>
<reference evidence="4" key="1">
    <citation type="submission" date="2023-06" db="EMBL/GenBank/DDBJ databases">
        <authorList>
            <person name="Noh H."/>
        </authorList>
    </citation>
    <scope>NUCLEOTIDE SEQUENCE</scope>
    <source>
        <strain evidence="4">DUCC20226</strain>
    </source>
</reference>